<reference evidence="1" key="1">
    <citation type="journal article" date="2019" name="bioRxiv">
        <title>The Genome of the Zebra Mussel, Dreissena polymorpha: A Resource for Invasive Species Research.</title>
        <authorList>
            <person name="McCartney M.A."/>
            <person name="Auch B."/>
            <person name="Kono T."/>
            <person name="Mallez S."/>
            <person name="Zhang Y."/>
            <person name="Obille A."/>
            <person name="Becker A."/>
            <person name="Abrahante J.E."/>
            <person name="Garbe J."/>
            <person name="Badalamenti J.P."/>
            <person name="Herman A."/>
            <person name="Mangelson H."/>
            <person name="Liachko I."/>
            <person name="Sullivan S."/>
            <person name="Sone E.D."/>
            <person name="Koren S."/>
            <person name="Silverstein K.A.T."/>
            <person name="Beckman K.B."/>
            <person name="Gohl D.M."/>
        </authorList>
    </citation>
    <scope>NUCLEOTIDE SEQUENCE</scope>
    <source>
        <strain evidence="1">Duluth1</strain>
        <tissue evidence="1">Whole animal</tissue>
    </source>
</reference>
<keyword evidence="2" id="KW-1185">Reference proteome</keyword>
<sequence>MLTPHNGKKAITKAHHEHIVLSSIIVLTKFHDRVLTRINFPPLASMFFKQPEPYLEKNDPPPGGHVFQATGTIFELAQNITGIGKIFSPRKMPGPFRPCFQQTRTSFELFEDIIRTNLSTKFHENWTKDVTYREKCPPPCSYVFQSTRTICQFVQDIIGKNPLTNFHEVRTINVAFRVLTRLYYIHIMKNAHPPGGHVFQATTTTFEMFYNDRTINVASRVLTRKNAPPPGGHVFQATTTIFELFYDDRTINVAFRVITRLNAPPHGGHNNQKIHEDQTINRASRVKNSLPPGSNVFQATETIFKLVQYIIRTIFRVLTRKNAPPPDGHTNLMTKKNSPPPVLTIKVASRVLTRQMLTLHKRRSHTFTMINICSAERRRNQPLPLKNKGLLIT</sequence>
<name>A0A9D4G664_DREPO</name>
<dbReference type="AlphaFoldDB" id="A0A9D4G664"/>
<dbReference type="Proteomes" id="UP000828390">
    <property type="component" value="Unassembled WGS sequence"/>
</dbReference>
<gene>
    <name evidence="1" type="ORF">DPMN_139678</name>
</gene>
<evidence type="ECO:0000313" key="1">
    <source>
        <dbReference type="EMBL" id="KAH3811270.1"/>
    </source>
</evidence>
<proteinExistence type="predicted"/>
<evidence type="ECO:0000313" key="2">
    <source>
        <dbReference type="Proteomes" id="UP000828390"/>
    </source>
</evidence>
<dbReference type="EMBL" id="JAIWYP010000006">
    <property type="protein sequence ID" value="KAH3811270.1"/>
    <property type="molecule type" value="Genomic_DNA"/>
</dbReference>
<comment type="caution">
    <text evidence="1">The sequence shown here is derived from an EMBL/GenBank/DDBJ whole genome shotgun (WGS) entry which is preliminary data.</text>
</comment>
<protein>
    <submittedName>
        <fullName evidence="1">Uncharacterized protein</fullName>
    </submittedName>
</protein>
<accession>A0A9D4G664</accession>
<organism evidence="1 2">
    <name type="scientific">Dreissena polymorpha</name>
    <name type="common">Zebra mussel</name>
    <name type="synonym">Mytilus polymorpha</name>
    <dbReference type="NCBI Taxonomy" id="45954"/>
    <lineage>
        <taxon>Eukaryota</taxon>
        <taxon>Metazoa</taxon>
        <taxon>Spiralia</taxon>
        <taxon>Lophotrochozoa</taxon>
        <taxon>Mollusca</taxon>
        <taxon>Bivalvia</taxon>
        <taxon>Autobranchia</taxon>
        <taxon>Heteroconchia</taxon>
        <taxon>Euheterodonta</taxon>
        <taxon>Imparidentia</taxon>
        <taxon>Neoheterodontei</taxon>
        <taxon>Myida</taxon>
        <taxon>Dreissenoidea</taxon>
        <taxon>Dreissenidae</taxon>
        <taxon>Dreissena</taxon>
    </lineage>
</organism>
<reference evidence="1" key="2">
    <citation type="submission" date="2020-11" db="EMBL/GenBank/DDBJ databases">
        <authorList>
            <person name="McCartney M.A."/>
            <person name="Auch B."/>
            <person name="Kono T."/>
            <person name="Mallez S."/>
            <person name="Becker A."/>
            <person name="Gohl D.M."/>
            <person name="Silverstein K.A.T."/>
            <person name="Koren S."/>
            <person name="Bechman K.B."/>
            <person name="Herman A."/>
            <person name="Abrahante J.E."/>
            <person name="Garbe J."/>
        </authorList>
    </citation>
    <scope>NUCLEOTIDE SEQUENCE</scope>
    <source>
        <strain evidence="1">Duluth1</strain>
        <tissue evidence="1">Whole animal</tissue>
    </source>
</reference>